<comment type="subunit">
    <text evidence="5 13">Monomer.</text>
</comment>
<dbReference type="InterPro" id="IPR001295">
    <property type="entry name" value="Dihydroorotate_DH_CS"/>
</dbReference>
<feature type="binding site" evidence="13">
    <location>
        <position position="244"/>
    </location>
    <ligand>
        <name>FMN</name>
        <dbReference type="ChEBI" id="CHEBI:58210"/>
    </ligand>
</feature>
<comment type="similarity">
    <text evidence="4 13">Belongs to the dihydroorotate dehydrogenase family. Type 2 subfamily.</text>
</comment>
<dbReference type="SUPFAM" id="SSF51395">
    <property type="entry name" value="FMN-linked oxidoreductases"/>
    <property type="match status" value="1"/>
</dbReference>
<dbReference type="HAMAP" id="MF_00225">
    <property type="entry name" value="DHO_dh_type2"/>
    <property type="match status" value="1"/>
</dbReference>
<sequence>MNLYELAQPLIFKLDPECAHQLALKTLKRAYPLGIPAPANPYIQPTQLMGLDLPNPVGLAAGMDKNGECIQALAALGFGFIEIGTITPRPQEGNPKPRLFRVPEHRAVINRMGFNNHGIDALIDNVQRANFKGVLGINIGKNATTPIENAVDDYLICLEKAYHHASYITVNISSPNTKNLRDLQGGDELTKLLTALKNKQAHLQAACNKYVPLAVKIAPDLDAEQIENIAQIVLQTEMDGVIATNTTIDKSALGSHPLAAEQGGLSGEPVREASNRVLAALVRELNGKVPVIGVGGILSGEHAAEKLRLGATAVQFYSGMVYRGTALVGECLEACQKVVK</sequence>
<dbReference type="Proteomes" id="UP000254209">
    <property type="component" value="Unassembled WGS sequence"/>
</dbReference>
<keyword evidence="16" id="KW-1185">Reference proteome</keyword>
<comment type="subcellular location">
    <subcellularLocation>
        <location evidence="2 13">Cell membrane</location>
        <topology evidence="2 13">Peripheral membrane protein</topology>
    </subcellularLocation>
</comment>
<dbReference type="CDD" id="cd04738">
    <property type="entry name" value="DHOD_2_like"/>
    <property type="match status" value="1"/>
</dbReference>
<feature type="binding site" evidence="13">
    <location>
        <begin position="245"/>
        <end position="246"/>
    </location>
    <ligand>
        <name>substrate</name>
    </ligand>
</feature>
<evidence type="ECO:0000256" key="12">
    <source>
        <dbReference type="ARBA" id="ARBA00048639"/>
    </source>
</evidence>
<dbReference type="InterPro" id="IPR005719">
    <property type="entry name" value="Dihydroorotate_DH_2"/>
</dbReference>
<dbReference type="PANTHER" id="PTHR48109">
    <property type="entry name" value="DIHYDROOROTATE DEHYDROGENASE (QUINONE), MITOCHONDRIAL-RELATED"/>
    <property type="match status" value="1"/>
</dbReference>
<feature type="binding site" evidence="13">
    <location>
        <position position="85"/>
    </location>
    <ligand>
        <name>FMN</name>
        <dbReference type="ChEBI" id="CHEBI:58210"/>
    </ligand>
</feature>
<dbReference type="NCBIfam" id="TIGR01036">
    <property type="entry name" value="pyrD_sub2"/>
    <property type="match status" value="1"/>
</dbReference>
<keyword evidence="10 13" id="KW-0560">Oxidoreductase</keyword>
<evidence type="ECO:0000256" key="6">
    <source>
        <dbReference type="ARBA" id="ARBA00022475"/>
    </source>
</evidence>
<dbReference type="PANTHER" id="PTHR48109:SF4">
    <property type="entry name" value="DIHYDROOROTATE DEHYDROGENASE (QUINONE), MITOCHONDRIAL"/>
    <property type="match status" value="1"/>
</dbReference>
<dbReference type="InterPro" id="IPR050074">
    <property type="entry name" value="DHO_dehydrogenase"/>
</dbReference>
<dbReference type="InterPro" id="IPR013785">
    <property type="entry name" value="Aldolase_TIM"/>
</dbReference>
<dbReference type="GO" id="GO:0006207">
    <property type="term" value="P:'de novo' pyrimidine nucleobase biosynthetic process"/>
    <property type="evidence" value="ECO:0007669"/>
    <property type="project" value="UniProtKB-UniRule"/>
</dbReference>
<feature type="binding site" evidence="13">
    <location>
        <position position="267"/>
    </location>
    <ligand>
        <name>FMN</name>
        <dbReference type="ChEBI" id="CHEBI:58210"/>
    </ligand>
</feature>
<evidence type="ECO:0000313" key="16">
    <source>
        <dbReference type="Proteomes" id="UP000254209"/>
    </source>
</evidence>
<keyword evidence="8 13" id="KW-0288">FMN</keyword>
<organism evidence="15 16">
    <name type="scientific">Alysiella crassa</name>
    <dbReference type="NCBI Taxonomy" id="153491"/>
    <lineage>
        <taxon>Bacteria</taxon>
        <taxon>Pseudomonadati</taxon>
        <taxon>Pseudomonadota</taxon>
        <taxon>Betaproteobacteria</taxon>
        <taxon>Neisseriales</taxon>
        <taxon>Neisseriaceae</taxon>
        <taxon>Alysiella</taxon>
    </lineage>
</organism>
<evidence type="ECO:0000256" key="7">
    <source>
        <dbReference type="ARBA" id="ARBA00022630"/>
    </source>
</evidence>
<dbReference type="NCBIfam" id="NF003646">
    <property type="entry name" value="PRK05286.1-4"/>
    <property type="match status" value="1"/>
</dbReference>
<evidence type="ECO:0000256" key="10">
    <source>
        <dbReference type="ARBA" id="ARBA00023002"/>
    </source>
</evidence>
<comment type="cofactor">
    <cofactor evidence="13">
        <name>FMN</name>
        <dbReference type="ChEBI" id="CHEBI:58210"/>
    </cofactor>
    <text evidence="13">Binds 1 FMN per subunit.</text>
</comment>
<dbReference type="GO" id="GO:0005886">
    <property type="term" value="C:plasma membrane"/>
    <property type="evidence" value="ECO:0007669"/>
    <property type="project" value="UniProtKB-SubCell"/>
</dbReference>
<evidence type="ECO:0000256" key="3">
    <source>
        <dbReference type="ARBA" id="ARBA00005161"/>
    </source>
</evidence>
<dbReference type="STRING" id="1120980.GCA_000745955_02171"/>
<comment type="catalytic activity">
    <reaction evidence="12 13">
        <text>(S)-dihydroorotate + a quinone = orotate + a quinol</text>
        <dbReference type="Rhea" id="RHEA:30187"/>
        <dbReference type="ChEBI" id="CHEBI:24646"/>
        <dbReference type="ChEBI" id="CHEBI:30839"/>
        <dbReference type="ChEBI" id="CHEBI:30864"/>
        <dbReference type="ChEBI" id="CHEBI:132124"/>
        <dbReference type="EC" id="1.3.5.2"/>
    </reaction>
</comment>
<feature type="binding site" evidence="13">
    <location>
        <position position="216"/>
    </location>
    <ligand>
        <name>FMN</name>
        <dbReference type="ChEBI" id="CHEBI:58210"/>
    </ligand>
</feature>
<dbReference type="PROSITE" id="PS00911">
    <property type="entry name" value="DHODEHASE_1"/>
    <property type="match status" value="1"/>
</dbReference>
<feature type="active site" description="Nucleophile" evidence="13">
    <location>
        <position position="174"/>
    </location>
</feature>
<dbReference type="EMBL" id="UFSO01000002">
    <property type="protein sequence ID" value="SSY70145.1"/>
    <property type="molecule type" value="Genomic_DNA"/>
</dbReference>
<dbReference type="GO" id="GO:0005737">
    <property type="term" value="C:cytoplasm"/>
    <property type="evidence" value="ECO:0007669"/>
    <property type="project" value="InterPro"/>
</dbReference>
<dbReference type="FunFam" id="3.20.20.70:FF:000028">
    <property type="entry name" value="Dihydroorotate dehydrogenase (quinone)"/>
    <property type="match status" value="1"/>
</dbReference>
<keyword evidence="7 13" id="KW-0285">Flavoprotein</keyword>
<proteinExistence type="inferred from homology"/>
<feature type="binding site" evidence="13">
    <location>
        <begin position="61"/>
        <end position="65"/>
    </location>
    <ligand>
        <name>FMN</name>
        <dbReference type="ChEBI" id="CHEBI:58210"/>
    </ligand>
</feature>
<dbReference type="UniPathway" id="UPA00070">
    <property type="reaction ID" value="UER00946"/>
</dbReference>
<dbReference type="GO" id="GO:0044205">
    <property type="term" value="P:'de novo' UMP biosynthetic process"/>
    <property type="evidence" value="ECO:0007669"/>
    <property type="project" value="UniProtKB-UniRule"/>
</dbReference>
<protein>
    <recommendedName>
        <fullName evidence="13">Dihydroorotate dehydrogenase (quinone)</fullName>
        <ecNumber evidence="13">1.3.5.2</ecNumber>
    </recommendedName>
    <alternativeName>
        <fullName evidence="13">DHOdehase</fullName>
        <shortName evidence="13">DHOD</shortName>
        <shortName evidence="13">DHODase</shortName>
    </alternativeName>
    <alternativeName>
        <fullName evidence="13">Dihydroorotate oxidase</fullName>
    </alternativeName>
</protein>
<name>A0A376BKJ7_9NEIS</name>
<dbReference type="AlphaFoldDB" id="A0A376BKJ7"/>
<dbReference type="GO" id="GO:0106430">
    <property type="term" value="F:dihydroorotate dehydrogenase (quinone) activity"/>
    <property type="evidence" value="ECO:0007669"/>
    <property type="project" value="UniProtKB-EC"/>
</dbReference>
<evidence type="ECO:0000256" key="9">
    <source>
        <dbReference type="ARBA" id="ARBA00022975"/>
    </source>
</evidence>
<dbReference type="EC" id="1.3.5.2" evidence="13"/>
<dbReference type="Pfam" id="PF01180">
    <property type="entry name" value="DHO_dh"/>
    <property type="match status" value="1"/>
</dbReference>
<feature type="binding site" evidence="13">
    <location>
        <position position="171"/>
    </location>
    <ligand>
        <name>substrate</name>
    </ligand>
</feature>
<comment type="pathway">
    <text evidence="3 13">Pyrimidine metabolism; UMP biosynthesis via de novo pathway; orotate from (S)-dihydroorotate (quinone route): step 1/1.</text>
</comment>
<gene>
    <name evidence="13 15" type="primary">pyrD</name>
    <name evidence="15" type="ORF">NCTC10283_00215</name>
</gene>
<feature type="binding site" evidence="13">
    <location>
        <position position="65"/>
    </location>
    <ligand>
        <name>substrate</name>
    </ligand>
</feature>
<accession>A0A376BKJ7</accession>
<evidence type="ECO:0000256" key="5">
    <source>
        <dbReference type="ARBA" id="ARBA00011245"/>
    </source>
</evidence>
<comment type="function">
    <text evidence="1 13">Catalyzes the conversion of dihydroorotate to orotate with quinone as electron acceptor.</text>
</comment>
<feature type="binding site" evidence="13">
    <location>
        <position position="296"/>
    </location>
    <ligand>
        <name>FMN</name>
        <dbReference type="ChEBI" id="CHEBI:58210"/>
    </ligand>
</feature>
<evidence type="ECO:0000256" key="4">
    <source>
        <dbReference type="ARBA" id="ARBA00005359"/>
    </source>
</evidence>
<dbReference type="NCBIfam" id="NF003652">
    <property type="entry name" value="PRK05286.2-5"/>
    <property type="match status" value="1"/>
</dbReference>
<feature type="binding site" evidence="13">
    <location>
        <begin position="317"/>
        <end position="318"/>
    </location>
    <ligand>
        <name>FMN</name>
        <dbReference type="ChEBI" id="CHEBI:58210"/>
    </ligand>
</feature>
<feature type="binding site" evidence="13">
    <location>
        <position position="176"/>
    </location>
    <ligand>
        <name>substrate</name>
    </ligand>
</feature>
<dbReference type="RefSeq" id="WP_034294831.1">
    <property type="nucleotide sequence ID" value="NZ_CP091519.2"/>
</dbReference>
<dbReference type="InterPro" id="IPR005720">
    <property type="entry name" value="Dihydroorotate_DH_cat"/>
</dbReference>
<evidence type="ECO:0000256" key="1">
    <source>
        <dbReference type="ARBA" id="ARBA00003125"/>
    </source>
</evidence>
<keyword evidence="6 13" id="KW-1003">Cell membrane</keyword>
<feature type="binding site" evidence="13">
    <location>
        <position position="171"/>
    </location>
    <ligand>
        <name>FMN</name>
        <dbReference type="ChEBI" id="CHEBI:58210"/>
    </ligand>
</feature>
<evidence type="ECO:0000256" key="2">
    <source>
        <dbReference type="ARBA" id="ARBA00004202"/>
    </source>
</evidence>
<keyword evidence="9 13" id="KW-0665">Pyrimidine biosynthesis</keyword>
<evidence type="ECO:0000313" key="15">
    <source>
        <dbReference type="EMBL" id="SSY70145.1"/>
    </source>
</evidence>
<dbReference type="OrthoDB" id="9802377at2"/>
<dbReference type="NCBIfam" id="NF003644">
    <property type="entry name" value="PRK05286.1-1"/>
    <property type="match status" value="1"/>
</dbReference>
<feature type="binding site" evidence="13">
    <location>
        <position position="138"/>
    </location>
    <ligand>
        <name>FMN</name>
        <dbReference type="ChEBI" id="CHEBI:58210"/>
    </ligand>
</feature>
<evidence type="ECO:0000259" key="14">
    <source>
        <dbReference type="Pfam" id="PF01180"/>
    </source>
</evidence>
<dbReference type="InterPro" id="IPR012135">
    <property type="entry name" value="Dihydroorotate_DH_1_2"/>
</dbReference>
<keyword evidence="11 13" id="KW-0472">Membrane</keyword>
<dbReference type="PIRSF" id="PIRSF000164">
    <property type="entry name" value="DHO_oxidase"/>
    <property type="match status" value="1"/>
</dbReference>
<feature type="binding site" evidence="13">
    <location>
        <begin position="110"/>
        <end position="114"/>
    </location>
    <ligand>
        <name>substrate</name>
    </ligand>
</feature>
<evidence type="ECO:0000256" key="11">
    <source>
        <dbReference type="ARBA" id="ARBA00023136"/>
    </source>
</evidence>
<evidence type="ECO:0000256" key="8">
    <source>
        <dbReference type="ARBA" id="ARBA00022643"/>
    </source>
</evidence>
<dbReference type="Gene3D" id="3.20.20.70">
    <property type="entry name" value="Aldolase class I"/>
    <property type="match status" value="1"/>
</dbReference>
<feature type="domain" description="Dihydroorotate dehydrogenase catalytic" evidence="14">
    <location>
        <begin position="46"/>
        <end position="331"/>
    </location>
</feature>
<dbReference type="NCBIfam" id="NF003645">
    <property type="entry name" value="PRK05286.1-2"/>
    <property type="match status" value="1"/>
</dbReference>
<evidence type="ECO:0000256" key="13">
    <source>
        <dbReference type="HAMAP-Rule" id="MF_00225"/>
    </source>
</evidence>
<reference evidence="15 16" key="1">
    <citation type="submission" date="2018-06" db="EMBL/GenBank/DDBJ databases">
        <authorList>
            <consortium name="Pathogen Informatics"/>
            <person name="Doyle S."/>
        </authorList>
    </citation>
    <scope>NUCLEOTIDE SEQUENCE [LARGE SCALE GENOMIC DNA]</scope>
    <source>
        <strain evidence="15 16">NCTC10283</strain>
    </source>
</reference>